<gene>
    <name evidence="1" type="ORF">V6250_14815</name>
</gene>
<accession>A0ACC6R688</accession>
<organism evidence="1 2">
    <name type="scientific">Pseudoalteromonas undina</name>
    <dbReference type="NCBI Taxonomy" id="43660"/>
    <lineage>
        <taxon>Bacteria</taxon>
        <taxon>Pseudomonadati</taxon>
        <taxon>Pseudomonadota</taxon>
        <taxon>Gammaproteobacteria</taxon>
        <taxon>Alteromonadales</taxon>
        <taxon>Pseudoalteromonadaceae</taxon>
        <taxon>Pseudoalteromonas</taxon>
    </lineage>
</organism>
<sequence>MLLFNTSQSFPYFAQTQCCPNCHSHAYHLINQSRFLRFTVIPVIPLALNYKYECYQCGHNAPVKLKQLPVFEIVTLPKYFIGVFLALWVGLFIYQQHAAAQAQKQHYLTNPKAYDTYLVHADKFTHEPWTLTNLKIAQVLSFDEQFITFQVSNHSYKRNNGITTAMRTSLLVQNGYFSTDKITLPRSEVIRLYNDGVIYDVLRPSANSLYGGFVMFPPKPKPLYKGLKLDKNNQQGITYFKNGQYKEAAESFKLAANAGSQWGQLNLAQMYRDGQGVTKNVKTAKHWYEHAIAQGNSKAKIELEEMCDKANCK</sequence>
<reference evidence="1" key="1">
    <citation type="submission" date="2024-02" db="EMBL/GenBank/DDBJ databases">
        <title>Bacteria isolated from the canopy kelp, Nereocystis luetkeana.</title>
        <authorList>
            <person name="Pfister C.A."/>
            <person name="Younker I.T."/>
            <person name="Light S.H."/>
        </authorList>
    </citation>
    <scope>NUCLEOTIDE SEQUENCE</scope>
    <source>
        <strain evidence="1">TN.2.01</strain>
    </source>
</reference>
<protein>
    <submittedName>
        <fullName evidence="1">Tetratricopeptide repeat protein</fullName>
    </submittedName>
</protein>
<name>A0ACC6R688_9GAMM</name>
<proteinExistence type="predicted"/>
<evidence type="ECO:0000313" key="2">
    <source>
        <dbReference type="Proteomes" id="UP001374952"/>
    </source>
</evidence>
<dbReference type="EMBL" id="JBAKAX010000017">
    <property type="protein sequence ID" value="MEL0605443.1"/>
    <property type="molecule type" value="Genomic_DNA"/>
</dbReference>
<dbReference type="Proteomes" id="UP001374952">
    <property type="component" value="Unassembled WGS sequence"/>
</dbReference>
<comment type="caution">
    <text evidence="1">The sequence shown here is derived from an EMBL/GenBank/DDBJ whole genome shotgun (WGS) entry which is preliminary data.</text>
</comment>
<keyword evidence="2" id="KW-1185">Reference proteome</keyword>
<evidence type="ECO:0000313" key="1">
    <source>
        <dbReference type="EMBL" id="MEL0605443.1"/>
    </source>
</evidence>